<proteinExistence type="predicted"/>
<feature type="compositionally biased region" description="Polar residues" evidence="2">
    <location>
        <begin position="487"/>
        <end position="502"/>
    </location>
</feature>
<feature type="region of interest" description="Disordered" evidence="2">
    <location>
        <begin position="969"/>
        <end position="994"/>
    </location>
</feature>
<sequence length="1942" mass="215893">MDRLREKSPRSSTNKSDGKRRRIALSGGRSKVQRAGTSTRTGSTASSWLGAVQLGDLQDAASNYPTPPMQRHRPSFSSAGRPRRISVPIKTKKQKSQIVEDQEADEDVEEADSDGEESGSDGEIVGDHLELIAELGYKVVHLDEFGRAVTQRHWISLDDAEVKRVQFLREDDDDGTLHRLATEGLDVAIVGEQVSRAPADEDLRPAFVALFDYTSELQEQCSEQKAKLTQLKEAVRVFQSIGPTTPEWVKDQEFATQYDLQRKLNKQEKEIARLQERFNKQIRSGQIELDPVQNAPEQNEPKRDSVTSALQGNIRTHRDDNEDLRTQLQIPKTAIATTDNESGLMDWLNEPAHTQVDLEEKQLKGNNLQRQAGEKDKRLNMSVEHVDEYSRERLVDVEMENLELKQERDTLREMCTQSLRRLQQIAEWQSGQQKAQQVHFEWDRVKGSTPAQQSELPSKTDVATETTLGTEHNTMVDLKRLRWNAVSSAERSQDPAYTTQDPKSVDTGNVIASPRKKKPSPIHTPPVPISGLPEASRSPKELEGIPSTQLGRFQKQQLLNEYLEAAQSQEMFQTRASARAMWDDYAKDPIQFTSRAKLVCDVGGQDRSLAVKYFVHGDKVFVFVDSMKDWWPVKCSQGEYLLHRTALTLICPHDQEYNDPFLVIADADLVSDGGESLHPLVRGQIVQCAHSAIIKSSTEDADVLLRCVQSQDGNATGWAPAQVLQELDYACGAGSSKSSSEQCPCERSQPYTWRAIVREDCSAIDGSFSLKIDDYVDLAHAGSPSSKGLLCIRDRSTGLRGYVRGVHLRVLRQPLVEDLANGQELVVELTPTFFPVQSENWIAGEEVPFEVAKSQEPSRGWFSRSTLPFSQEAKQAWENNVQGTNPHRLKWADAEARARPIKVMDDLYNEYFDHGRYITLADDLTAGLGGDLPRNPFGPDKGKRRARSLSAFEQRQKWNLKYGPHIGYQPAKTSLGDGKLSGRDYDSEPVSDEARSKVDRTLSYKKVNGKMRVVEARDELDVHDLDLWQTNGGKIAKYSDFPEGSDKPVTARYKGGSRYARGPDFVQRANEMRQLSLSQQMSQYASEYSADAESKTPTSWSISIDVNDVAISEIEKDRRCGYRLAYGLSRRCGELGEPDAMCTADDRFELYLAGDEPLRETLVDDNNKFAIRQIVIEEDSDNGPVVPKILRISPVDLDWSQPYLRCGVDTETGAEVILLLWHRDKDTWDCFSEDDILEIPASEMRLLPTRQWPTFASVCKAITEVEKRLARNGSVSSGPASTFAHSFTNSQSAKDVDWPVVNEPHPVFQKGEWDVLFPVREAQSSEDPRIVQVDTDDHVYLRAGYDDDYHVCEVYSTGLHGFIPRRAVDEKEASLPLCVARYDLGMSSNWVIVLKRKSNMLFCGLPDKSKGWFYEEELSLDDHQGQIVTLHRLLLEDMLQVDDLKPVGAARAKNMLREGATAQMGALDEHAMPEIRPSSNNTAARGIPSMSQRKPRLSDIEHQTLSDPQLEVQAYPTSPISEDGSLASDSQNKSEPATRSRYIPATPKEGLESWGFHHPAGAADATDHTKASSEEPTETGNTDQGSKRVHDEHKDLAATGDDANDDNGRLVVPYEDYREVKDANKTRANTDENAAGSESTSRPVGLGITSKNDTVKTSGESPSVKAGMQAAATQARVLQTEASSLLSEDDSSAHNETETAHFEARGAAKPAAQIRSIVSPHLRRTSDQATQAHSSSGSSSSISFTAPTPDSFNGPSPSSSISFMSSPVVPSNKPSPRPRQSPPQPARSPACKSVSVSVSSDSPPMPSREESRPNAPGSSSLSDVSTLISYEPPPTPPCKEFTTTTLVSISISPNPTDATSIRRRIPFQLRFDKSTLAQIVYFGVLIYLFLGVYSARNEWLGANGLNRGVSLVRGERESYVGGGWEWGPWEALKGLLEEMMLE</sequence>
<comment type="caution">
    <text evidence="4">The sequence shown here is derived from an EMBL/GenBank/DDBJ whole genome shotgun (WGS) entry which is preliminary data.</text>
</comment>
<evidence type="ECO:0000256" key="2">
    <source>
        <dbReference type="SAM" id="MobiDB-lite"/>
    </source>
</evidence>
<keyword evidence="5" id="KW-1185">Reference proteome</keyword>
<feature type="region of interest" description="Disordered" evidence="2">
    <location>
        <begin position="285"/>
        <end position="322"/>
    </location>
</feature>
<feature type="region of interest" description="Disordered" evidence="2">
    <location>
        <begin position="1"/>
        <end position="123"/>
    </location>
</feature>
<accession>A0ABR0K0B4</accession>
<keyword evidence="1" id="KW-0175">Coiled coil</keyword>
<protein>
    <submittedName>
        <fullName evidence="4">Uncharacterized protein</fullName>
    </submittedName>
</protein>
<gene>
    <name evidence="4" type="ORF">LTR24_008461</name>
</gene>
<feature type="compositionally biased region" description="Polar residues" evidence="2">
    <location>
        <begin position="1649"/>
        <end position="1661"/>
    </location>
</feature>
<feature type="coiled-coil region" evidence="1">
    <location>
        <begin position="214"/>
        <end position="284"/>
    </location>
</feature>
<feature type="compositionally biased region" description="Low complexity" evidence="2">
    <location>
        <begin position="34"/>
        <end position="47"/>
    </location>
</feature>
<feature type="compositionally biased region" description="Low complexity" evidence="2">
    <location>
        <begin position="1734"/>
        <end position="1772"/>
    </location>
</feature>
<dbReference type="EMBL" id="JAVRRG010000147">
    <property type="protein sequence ID" value="KAK5080625.1"/>
    <property type="molecule type" value="Genomic_DNA"/>
</dbReference>
<keyword evidence="3" id="KW-1133">Transmembrane helix</keyword>
<feature type="compositionally biased region" description="Polar residues" evidence="2">
    <location>
        <begin position="1527"/>
        <end position="1537"/>
    </location>
</feature>
<feature type="compositionally biased region" description="Pro residues" evidence="2">
    <location>
        <begin position="1773"/>
        <end position="1786"/>
    </location>
</feature>
<feature type="compositionally biased region" description="Basic and acidic residues" evidence="2">
    <location>
        <begin position="980"/>
        <end position="994"/>
    </location>
</feature>
<feature type="region of interest" description="Disordered" evidence="2">
    <location>
        <begin position="1516"/>
        <end position="1836"/>
    </location>
</feature>
<feature type="region of interest" description="Disordered" evidence="2">
    <location>
        <begin position="1467"/>
        <end position="1497"/>
    </location>
</feature>
<feature type="compositionally biased region" description="Basic and acidic residues" evidence="2">
    <location>
        <begin position="1691"/>
        <end position="1706"/>
    </location>
</feature>
<organism evidence="4 5">
    <name type="scientific">Lithohypha guttulata</name>
    <dbReference type="NCBI Taxonomy" id="1690604"/>
    <lineage>
        <taxon>Eukaryota</taxon>
        <taxon>Fungi</taxon>
        <taxon>Dikarya</taxon>
        <taxon>Ascomycota</taxon>
        <taxon>Pezizomycotina</taxon>
        <taxon>Eurotiomycetes</taxon>
        <taxon>Chaetothyriomycetidae</taxon>
        <taxon>Chaetothyriales</taxon>
        <taxon>Trichomeriaceae</taxon>
        <taxon>Lithohypha</taxon>
    </lineage>
</organism>
<evidence type="ECO:0000313" key="4">
    <source>
        <dbReference type="EMBL" id="KAK5080625.1"/>
    </source>
</evidence>
<feature type="transmembrane region" description="Helical" evidence="3">
    <location>
        <begin position="1876"/>
        <end position="1895"/>
    </location>
</feature>
<reference evidence="4 5" key="1">
    <citation type="submission" date="2023-08" db="EMBL/GenBank/DDBJ databases">
        <title>Black Yeasts Isolated from many extreme environments.</title>
        <authorList>
            <person name="Coleine C."/>
            <person name="Stajich J.E."/>
            <person name="Selbmann L."/>
        </authorList>
    </citation>
    <scope>NUCLEOTIDE SEQUENCE [LARGE SCALE GENOMIC DNA]</scope>
    <source>
        <strain evidence="4 5">CCFEE 5885</strain>
    </source>
</reference>
<feature type="compositionally biased region" description="Low complexity" evidence="2">
    <location>
        <begin position="1787"/>
        <end position="1802"/>
    </location>
</feature>
<keyword evidence="3" id="KW-0472">Membrane</keyword>
<feature type="compositionally biased region" description="Low complexity" evidence="2">
    <location>
        <begin position="1818"/>
        <end position="1829"/>
    </location>
</feature>
<feature type="compositionally biased region" description="Basic and acidic residues" evidence="2">
    <location>
        <begin position="1585"/>
        <end position="1596"/>
    </location>
</feature>
<keyword evidence="3" id="KW-0812">Transmembrane</keyword>
<evidence type="ECO:0000256" key="3">
    <source>
        <dbReference type="SAM" id="Phobius"/>
    </source>
</evidence>
<dbReference type="Proteomes" id="UP001345013">
    <property type="component" value="Unassembled WGS sequence"/>
</dbReference>
<evidence type="ECO:0000313" key="5">
    <source>
        <dbReference type="Proteomes" id="UP001345013"/>
    </source>
</evidence>
<feature type="compositionally biased region" description="Basic and acidic residues" evidence="2">
    <location>
        <begin position="1615"/>
        <end position="1630"/>
    </location>
</feature>
<feature type="compositionally biased region" description="Acidic residues" evidence="2">
    <location>
        <begin position="100"/>
        <end position="120"/>
    </location>
</feature>
<evidence type="ECO:0000256" key="1">
    <source>
        <dbReference type="SAM" id="Coils"/>
    </source>
</evidence>
<feature type="region of interest" description="Disordered" evidence="2">
    <location>
        <begin position="445"/>
        <end position="473"/>
    </location>
</feature>
<feature type="compositionally biased region" description="Polar residues" evidence="2">
    <location>
        <begin position="449"/>
        <end position="473"/>
    </location>
</feature>
<feature type="region of interest" description="Disordered" evidence="2">
    <location>
        <begin position="487"/>
        <end position="543"/>
    </location>
</feature>
<name>A0ABR0K0B4_9EURO</name>